<evidence type="ECO:0000313" key="1">
    <source>
        <dbReference type="EnsemblMetazoa" id="GAUT013229-PA"/>
    </source>
</evidence>
<evidence type="ECO:0008006" key="3">
    <source>
        <dbReference type="Google" id="ProtNLM"/>
    </source>
</evidence>
<accession>A0A1A9URS5</accession>
<evidence type="ECO:0000313" key="2">
    <source>
        <dbReference type="Proteomes" id="UP000078200"/>
    </source>
</evidence>
<dbReference type="GO" id="GO:0032589">
    <property type="term" value="C:neuron projection membrane"/>
    <property type="evidence" value="ECO:0007669"/>
    <property type="project" value="TreeGrafter"/>
</dbReference>
<protein>
    <recommendedName>
        <fullName evidence="3">Ig-like domain-containing protein</fullName>
    </recommendedName>
</protein>
<dbReference type="InterPro" id="IPR037448">
    <property type="entry name" value="Zig-8"/>
</dbReference>
<dbReference type="GO" id="GO:0050808">
    <property type="term" value="P:synapse organization"/>
    <property type="evidence" value="ECO:0007669"/>
    <property type="project" value="TreeGrafter"/>
</dbReference>
<keyword evidence="2" id="KW-1185">Reference proteome</keyword>
<sequence>MLQCCCHRYYMCTHIYVINYDSSRGGVSVITEKGDVTTSFLLIQNADLADSGKYSCAPSNADVASVRVHVLNGNATLYLILQHIKHNTIGYNESLNRATSVFIRHDMIYVTSVDIVRNAWQVVQLSLLTFIDSIQFSKHTASNPCDLLPLSCWAKSSNAWVISQCILTADFASDSCVHMISILEYTAVNNTTFQLIDDAKQSQKYYQFFTVANVNENLPGIDCPPITLERIINSTFAMAVSQHLTYAPTPICCRSNRLDKCIIAHNVDKNQVERNALLPIRREGRRK</sequence>
<dbReference type="SUPFAM" id="SSF48726">
    <property type="entry name" value="Immunoglobulin"/>
    <property type="match status" value="1"/>
</dbReference>
<dbReference type="PANTHER" id="PTHR23279:SF46">
    <property type="entry name" value="DEFECTIVE PROBOSCIS EXTENSION RESPONSE 10, ISOFORM A-RELATED"/>
    <property type="match status" value="1"/>
</dbReference>
<reference evidence="1" key="1">
    <citation type="submission" date="2020-05" db="UniProtKB">
        <authorList>
            <consortium name="EnsemblMetazoa"/>
        </authorList>
    </citation>
    <scope>IDENTIFICATION</scope>
    <source>
        <strain evidence="1">TTRI</strain>
    </source>
</reference>
<dbReference type="AlphaFoldDB" id="A0A1A9URS5"/>
<dbReference type="InterPro" id="IPR036179">
    <property type="entry name" value="Ig-like_dom_sf"/>
</dbReference>
<organism evidence="1 2">
    <name type="scientific">Glossina austeni</name>
    <name type="common">Savannah tsetse fly</name>
    <dbReference type="NCBI Taxonomy" id="7395"/>
    <lineage>
        <taxon>Eukaryota</taxon>
        <taxon>Metazoa</taxon>
        <taxon>Ecdysozoa</taxon>
        <taxon>Arthropoda</taxon>
        <taxon>Hexapoda</taxon>
        <taxon>Insecta</taxon>
        <taxon>Pterygota</taxon>
        <taxon>Neoptera</taxon>
        <taxon>Endopterygota</taxon>
        <taxon>Diptera</taxon>
        <taxon>Brachycera</taxon>
        <taxon>Muscomorpha</taxon>
        <taxon>Hippoboscoidea</taxon>
        <taxon>Glossinidae</taxon>
        <taxon>Glossina</taxon>
    </lineage>
</organism>
<dbReference type="VEuPathDB" id="VectorBase:GAUT013229"/>
<dbReference type="EnsemblMetazoa" id="GAUT013229-RA">
    <property type="protein sequence ID" value="GAUT013229-PA"/>
    <property type="gene ID" value="GAUT013229"/>
</dbReference>
<name>A0A1A9URS5_GLOAU</name>
<dbReference type="STRING" id="7395.A0A1A9URS5"/>
<proteinExistence type="predicted"/>
<dbReference type="PANTHER" id="PTHR23279">
    <property type="entry name" value="DEFECTIVE PROBOSCIS EXTENSION RESPONSE DPR -RELATED"/>
    <property type="match status" value="1"/>
</dbReference>
<dbReference type="Proteomes" id="UP000078200">
    <property type="component" value="Unassembled WGS sequence"/>
</dbReference>